<evidence type="ECO:0000313" key="2">
    <source>
        <dbReference type="Proteomes" id="UP000825123"/>
    </source>
</evidence>
<proteinExistence type="predicted"/>
<name>A0A8D5ZIM6_9CREN</name>
<dbReference type="Proteomes" id="UP000825123">
    <property type="component" value="Chromosome"/>
</dbReference>
<organism evidence="1 2">
    <name type="scientific">Stygiolobus caldivivus</name>
    <dbReference type="NCBI Taxonomy" id="2824673"/>
    <lineage>
        <taxon>Archaea</taxon>
        <taxon>Thermoproteota</taxon>
        <taxon>Thermoprotei</taxon>
        <taxon>Sulfolobales</taxon>
        <taxon>Sulfolobaceae</taxon>
        <taxon>Stygiolobus</taxon>
    </lineage>
</organism>
<keyword evidence="2" id="KW-1185">Reference proteome</keyword>
<accession>A0A8D5ZIM6</accession>
<sequence length="125" mass="14161">MDEERCEKAASELAKVARVVVNYDRSYDIIDELNRAADDPKKVLELLTNLSRVVLKVYKKVEEGGGEGLRDVLAQIRKWDQYLEVFEKDCLNGPKYVRVFTSLSIVPDDNAFRVIRALEGSGPEA</sequence>
<dbReference type="EMBL" id="AP024597">
    <property type="protein sequence ID" value="BCU69766.1"/>
    <property type="molecule type" value="Genomic_DNA"/>
</dbReference>
<evidence type="ECO:0000313" key="1">
    <source>
        <dbReference type="EMBL" id="BCU69766.1"/>
    </source>
</evidence>
<reference evidence="1 2" key="1">
    <citation type="submission" date="2021-04" db="EMBL/GenBank/DDBJ databases">
        <title>Complete genome sequence of Stygiolobus sp. KN-1.</title>
        <authorList>
            <person name="Nakamura K."/>
            <person name="Sakai H."/>
            <person name="Kurosawa N."/>
        </authorList>
    </citation>
    <scope>NUCLEOTIDE SEQUENCE [LARGE SCALE GENOMIC DNA]</scope>
    <source>
        <strain evidence="1 2">KN-1</strain>
    </source>
</reference>
<gene>
    <name evidence="1" type="ORF">KN1_10630</name>
</gene>
<protein>
    <submittedName>
        <fullName evidence="1">Uncharacterized protein</fullName>
    </submittedName>
</protein>
<dbReference type="KEGG" id="csty:KN1_10630"/>
<dbReference type="AlphaFoldDB" id="A0A8D5ZIM6"/>